<evidence type="ECO:0000313" key="1">
    <source>
        <dbReference type="EMBL" id="DAF55049.1"/>
    </source>
</evidence>
<organism evidence="1">
    <name type="scientific">Myoviridae sp. ctBTH15</name>
    <dbReference type="NCBI Taxonomy" id="2827666"/>
    <lineage>
        <taxon>Viruses</taxon>
        <taxon>Duplodnaviria</taxon>
        <taxon>Heunggongvirae</taxon>
        <taxon>Uroviricota</taxon>
        <taxon>Caudoviricetes</taxon>
    </lineage>
</organism>
<name>A0A8S5SVM2_9CAUD</name>
<protein>
    <submittedName>
        <fullName evidence="1">Uncharacterized protein</fullName>
    </submittedName>
</protein>
<sequence length="134" mass="13541">MSCKSALYAINNSVVSLPDGGTYAPATIVRRYGQNYQLQGNGITLTGPGYYDIAAGATLSGSAAGTITLTAYQDGVAIPGMTASQTVKAAGDIVTLGVSGIIRTYCTKPVSTLTIVVSGMAATGTNLAIDITKQ</sequence>
<reference evidence="1" key="1">
    <citation type="journal article" date="2021" name="Proc. Natl. Acad. Sci. U.S.A.">
        <title>A Catalog of Tens of Thousands of Viruses from Human Metagenomes Reveals Hidden Associations with Chronic Diseases.</title>
        <authorList>
            <person name="Tisza M.J."/>
            <person name="Buck C.B."/>
        </authorList>
    </citation>
    <scope>NUCLEOTIDE SEQUENCE</scope>
    <source>
        <strain evidence="1">CtBTH15</strain>
    </source>
</reference>
<accession>A0A8S5SVM2</accession>
<dbReference type="EMBL" id="BK032685">
    <property type="protein sequence ID" value="DAF55049.1"/>
    <property type="molecule type" value="Genomic_DNA"/>
</dbReference>
<proteinExistence type="predicted"/>